<evidence type="ECO:0000313" key="4">
    <source>
        <dbReference type="Proteomes" id="UP000800038"/>
    </source>
</evidence>
<evidence type="ECO:0000256" key="1">
    <source>
        <dbReference type="SAM" id="MobiDB-lite"/>
    </source>
</evidence>
<sequence length="364" mass="40952">MGETPQITTNLKMPSAMIKSADPSFWAARLLSSLSRVDVSRSCWTTLVALILPVLLLWALKRYRKMQDENRRPFPFMELPQELRDMVYENLLEDPVYPPPPPCQHQHSTLDWVIPGRRSSASAAAQRKHTSTWVFLASKQVYKEYMDLLCKKATFHLAVSPQNYKPLSTSTPSSPSSSSSSSSPPPPPPPDTRIWNLPQHALENIRTCSLKLVTTSAMLGVTDPRAMTSSSWTLGQRMRSQLKHMTSIKSFTLDAKALGDPLWNPLWIWYHASQSFKLMGTEFSDTVPIGPRLNKITFSLDTWSPGENYLARDEDKGGLWTWYCMKDHAVGADVGPEITVREFCGKLYQECGVCRPESDGEGGQ</sequence>
<accession>A0A6A5T5R8</accession>
<gene>
    <name evidence="3" type="ORF">EJ02DRAFT_91641</name>
</gene>
<protein>
    <submittedName>
        <fullName evidence="3">Uncharacterized protein</fullName>
    </submittedName>
</protein>
<keyword evidence="2" id="KW-0812">Transmembrane</keyword>
<name>A0A6A5T5R8_9PLEO</name>
<dbReference type="EMBL" id="ML975998">
    <property type="protein sequence ID" value="KAF1947508.1"/>
    <property type="molecule type" value="Genomic_DNA"/>
</dbReference>
<feature type="region of interest" description="Disordered" evidence="1">
    <location>
        <begin position="165"/>
        <end position="193"/>
    </location>
</feature>
<feature type="transmembrane region" description="Helical" evidence="2">
    <location>
        <begin position="39"/>
        <end position="60"/>
    </location>
</feature>
<dbReference type="AlphaFoldDB" id="A0A6A5T5R8"/>
<reference evidence="3" key="1">
    <citation type="journal article" date="2020" name="Stud. Mycol.">
        <title>101 Dothideomycetes genomes: a test case for predicting lifestyles and emergence of pathogens.</title>
        <authorList>
            <person name="Haridas S."/>
            <person name="Albert R."/>
            <person name="Binder M."/>
            <person name="Bloem J."/>
            <person name="Labutti K."/>
            <person name="Salamov A."/>
            <person name="Andreopoulos B."/>
            <person name="Baker S."/>
            <person name="Barry K."/>
            <person name="Bills G."/>
            <person name="Bluhm B."/>
            <person name="Cannon C."/>
            <person name="Castanera R."/>
            <person name="Culley D."/>
            <person name="Daum C."/>
            <person name="Ezra D."/>
            <person name="Gonzalez J."/>
            <person name="Henrissat B."/>
            <person name="Kuo A."/>
            <person name="Liang C."/>
            <person name="Lipzen A."/>
            <person name="Lutzoni F."/>
            <person name="Magnuson J."/>
            <person name="Mondo S."/>
            <person name="Nolan M."/>
            <person name="Ohm R."/>
            <person name="Pangilinan J."/>
            <person name="Park H.-J."/>
            <person name="Ramirez L."/>
            <person name="Alfaro M."/>
            <person name="Sun H."/>
            <person name="Tritt A."/>
            <person name="Yoshinaga Y."/>
            <person name="Zwiers L.-H."/>
            <person name="Turgeon B."/>
            <person name="Goodwin S."/>
            <person name="Spatafora J."/>
            <person name="Crous P."/>
            <person name="Grigoriev I."/>
        </authorList>
    </citation>
    <scope>NUCLEOTIDE SEQUENCE</scope>
    <source>
        <strain evidence="3">CBS 161.51</strain>
    </source>
</reference>
<feature type="compositionally biased region" description="Low complexity" evidence="1">
    <location>
        <begin position="168"/>
        <end position="182"/>
    </location>
</feature>
<keyword evidence="2" id="KW-0472">Membrane</keyword>
<dbReference type="OrthoDB" id="62952at2759"/>
<evidence type="ECO:0000313" key="3">
    <source>
        <dbReference type="EMBL" id="KAF1947508.1"/>
    </source>
</evidence>
<dbReference type="PANTHER" id="PTHR42085:SF1">
    <property type="entry name" value="F-BOX DOMAIN-CONTAINING PROTEIN"/>
    <property type="match status" value="1"/>
</dbReference>
<keyword evidence="4" id="KW-1185">Reference proteome</keyword>
<keyword evidence="2" id="KW-1133">Transmembrane helix</keyword>
<evidence type="ECO:0000256" key="2">
    <source>
        <dbReference type="SAM" id="Phobius"/>
    </source>
</evidence>
<dbReference type="Proteomes" id="UP000800038">
    <property type="component" value="Unassembled WGS sequence"/>
</dbReference>
<organism evidence="3 4">
    <name type="scientific">Clathrospora elynae</name>
    <dbReference type="NCBI Taxonomy" id="706981"/>
    <lineage>
        <taxon>Eukaryota</taxon>
        <taxon>Fungi</taxon>
        <taxon>Dikarya</taxon>
        <taxon>Ascomycota</taxon>
        <taxon>Pezizomycotina</taxon>
        <taxon>Dothideomycetes</taxon>
        <taxon>Pleosporomycetidae</taxon>
        <taxon>Pleosporales</taxon>
        <taxon>Diademaceae</taxon>
        <taxon>Clathrospora</taxon>
    </lineage>
</organism>
<dbReference type="PANTHER" id="PTHR42085">
    <property type="entry name" value="F-BOX DOMAIN-CONTAINING PROTEIN"/>
    <property type="match status" value="1"/>
</dbReference>
<dbReference type="InterPro" id="IPR038883">
    <property type="entry name" value="AN11006-like"/>
</dbReference>
<proteinExistence type="predicted"/>